<proteinExistence type="predicted"/>
<evidence type="ECO:0000313" key="1">
    <source>
        <dbReference type="EMBL" id="KAF5828389.1"/>
    </source>
</evidence>
<comment type="caution">
    <text evidence="1">The sequence shown here is derived from an EMBL/GenBank/DDBJ whole genome shotgun (WGS) entry which is preliminary data.</text>
</comment>
<evidence type="ECO:0008006" key="3">
    <source>
        <dbReference type="Google" id="ProtNLM"/>
    </source>
</evidence>
<gene>
    <name evidence="1" type="ORF">DUNSADRAFT_17675</name>
</gene>
<accession>A0ABQ7G1A9</accession>
<dbReference type="Proteomes" id="UP000815325">
    <property type="component" value="Unassembled WGS sequence"/>
</dbReference>
<reference evidence="1" key="1">
    <citation type="submission" date="2017-08" db="EMBL/GenBank/DDBJ databases">
        <authorList>
            <person name="Polle J.E."/>
            <person name="Barry K."/>
            <person name="Cushman J."/>
            <person name="Schmutz J."/>
            <person name="Tran D."/>
            <person name="Hathwaick L.T."/>
            <person name="Yim W.C."/>
            <person name="Jenkins J."/>
            <person name="Mckie-Krisberg Z.M."/>
            <person name="Prochnik S."/>
            <person name="Lindquist E."/>
            <person name="Dockter R.B."/>
            <person name="Adam C."/>
            <person name="Molina H."/>
            <person name="Bunkerborg J."/>
            <person name="Jin E."/>
            <person name="Buchheim M."/>
            <person name="Magnuson J."/>
        </authorList>
    </citation>
    <scope>NUCLEOTIDE SEQUENCE</scope>
    <source>
        <strain evidence="1">CCAP 19/18</strain>
    </source>
</reference>
<sequence length="103" mass="11457">MSQALAHRPQLTSASYLNTSNKNAGHSVQAPLCRHPSKHECCCSSFSYATKLFASIQNFQKTICRIAKHRLPIDELLTCTHWDKSSPDFDPCINDHSPGCLVV</sequence>
<evidence type="ECO:0000313" key="2">
    <source>
        <dbReference type="Proteomes" id="UP000815325"/>
    </source>
</evidence>
<keyword evidence="2" id="KW-1185">Reference proteome</keyword>
<name>A0ABQ7G1A9_DUNSA</name>
<dbReference type="EMBL" id="MU070310">
    <property type="protein sequence ID" value="KAF5828389.1"/>
    <property type="molecule type" value="Genomic_DNA"/>
</dbReference>
<protein>
    <recommendedName>
        <fullName evidence="3">Encoded protein</fullName>
    </recommendedName>
</protein>
<organism evidence="1 2">
    <name type="scientific">Dunaliella salina</name>
    <name type="common">Green alga</name>
    <name type="synonym">Protococcus salinus</name>
    <dbReference type="NCBI Taxonomy" id="3046"/>
    <lineage>
        <taxon>Eukaryota</taxon>
        <taxon>Viridiplantae</taxon>
        <taxon>Chlorophyta</taxon>
        <taxon>core chlorophytes</taxon>
        <taxon>Chlorophyceae</taxon>
        <taxon>CS clade</taxon>
        <taxon>Chlamydomonadales</taxon>
        <taxon>Dunaliellaceae</taxon>
        <taxon>Dunaliella</taxon>
    </lineage>
</organism>